<dbReference type="Gene3D" id="3.10.180.10">
    <property type="entry name" value="2,3-Dihydroxybiphenyl 1,2-Dioxygenase, domain 1"/>
    <property type="match status" value="1"/>
</dbReference>
<comment type="caution">
    <text evidence="2">The sequence shown here is derived from an EMBL/GenBank/DDBJ whole genome shotgun (WGS) entry which is preliminary data.</text>
</comment>
<accession>A0ABQ6RC75</accession>
<dbReference type="RefSeq" id="WP_149606797.1">
    <property type="nucleotide sequence ID" value="NZ_SEUJ01000078.1"/>
</dbReference>
<dbReference type="PANTHER" id="PTHR36437">
    <property type="entry name" value="GLYOXALASE/BLEOMYCIN RESISTANCE PROTEIN/DIOXYGENASE"/>
    <property type="match status" value="1"/>
</dbReference>
<sequence length="149" mass="16686">MTNVQQHIGSIALVVKDYDEAIEFYTQKLNFELVEDTDLGDGKRWVLISPQNSNGASSNGTSSNGANSSRTNLLLAKATTPEQMSAIGNQTGGRVFLFLHTNDFWRDYNLMLSKGVTFNEEPRVELYGTVVVFEDLYGTKWDLLQLNNQ</sequence>
<dbReference type="PROSITE" id="PS51819">
    <property type="entry name" value="VOC"/>
    <property type="match status" value="1"/>
</dbReference>
<dbReference type="Pfam" id="PF00903">
    <property type="entry name" value="Glyoxalase"/>
    <property type="match status" value="1"/>
</dbReference>
<dbReference type="InterPro" id="IPR004360">
    <property type="entry name" value="Glyas_Fos-R_dOase_dom"/>
</dbReference>
<gene>
    <name evidence="2" type="ORF">EU509_18425</name>
</gene>
<evidence type="ECO:0000259" key="1">
    <source>
        <dbReference type="PROSITE" id="PS51819"/>
    </source>
</evidence>
<organism evidence="2 3">
    <name type="scientific">Pseudoalteromonas fuliginea</name>
    <dbReference type="NCBI Taxonomy" id="1872678"/>
    <lineage>
        <taxon>Bacteria</taxon>
        <taxon>Pseudomonadati</taxon>
        <taxon>Pseudomonadota</taxon>
        <taxon>Gammaproteobacteria</taxon>
        <taxon>Alteromonadales</taxon>
        <taxon>Pseudoalteromonadaceae</taxon>
        <taxon>Pseudoalteromonas</taxon>
    </lineage>
</organism>
<dbReference type="Proteomes" id="UP000322915">
    <property type="component" value="Unassembled WGS sequence"/>
</dbReference>
<protein>
    <submittedName>
        <fullName evidence="2">VOC family protein</fullName>
    </submittedName>
</protein>
<dbReference type="SUPFAM" id="SSF54593">
    <property type="entry name" value="Glyoxalase/Bleomycin resistance protein/Dihydroxybiphenyl dioxygenase"/>
    <property type="match status" value="1"/>
</dbReference>
<dbReference type="PANTHER" id="PTHR36437:SF2">
    <property type="entry name" value="GLYOXALASE_BLEOMYCIN RESISTANCE PROTEIN_DIOXYGENASE"/>
    <property type="match status" value="1"/>
</dbReference>
<reference evidence="2 3" key="1">
    <citation type="submission" date="2019-01" db="EMBL/GenBank/DDBJ databases">
        <title>Genome sequences of marine Pseudoalteromonas species.</title>
        <authorList>
            <person name="Boraston A.B."/>
            <person name="Hehemann J.-H."/>
            <person name="Vickers C.J."/>
            <person name="Salama-Alber O."/>
            <person name="Abe K."/>
            <person name="Hettle A.J."/>
        </authorList>
    </citation>
    <scope>NUCLEOTIDE SEQUENCE [LARGE SCALE GENOMIC DNA]</scope>
    <source>
        <strain evidence="2 3">PS47</strain>
    </source>
</reference>
<proteinExistence type="predicted"/>
<evidence type="ECO:0000313" key="2">
    <source>
        <dbReference type="EMBL" id="KAA1150113.1"/>
    </source>
</evidence>
<feature type="domain" description="VOC" evidence="1">
    <location>
        <begin position="7"/>
        <end position="146"/>
    </location>
</feature>
<dbReference type="EMBL" id="SEUJ01000078">
    <property type="protein sequence ID" value="KAA1150113.1"/>
    <property type="molecule type" value="Genomic_DNA"/>
</dbReference>
<name>A0ABQ6RC75_9GAMM</name>
<evidence type="ECO:0000313" key="3">
    <source>
        <dbReference type="Proteomes" id="UP000322915"/>
    </source>
</evidence>
<dbReference type="InterPro" id="IPR037523">
    <property type="entry name" value="VOC_core"/>
</dbReference>
<keyword evidence="3" id="KW-1185">Reference proteome</keyword>
<dbReference type="InterPro" id="IPR029068">
    <property type="entry name" value="Glyas_Bleomycin-R_OHBP_Dase"/>
</dbReference>